<organism evidence="1 2">
    <name type="scientific">Theileria orientalis</name>
    <dbReference type="NCBI Taxonomy" id="68886"/>
    <lineage>
        <taxon>Eukaryota</taxon>
        <taxon>Sar</taxon>
        <taxon>Alveolata</taxon>
        <taxon>Apicomplexa</taxon>
        <taxon>Aconoidasida</taxon>
        <taxon>Piroplasmida</taxon>
        <taxon>Theileriidae</taxon>
        <taxon>Theileria</taxon>
    </lineage>
</organism>
<evidence type="ECO:0000313" key="2">
    <source>
        <dbReference type="Proteomes" id="UP000244811"/>
    </source>
</evidence>
<accession>A0A976SIW1</accession>
<dbReference type="EMBL" id="CP056070">
    <property type="protein sequence ID" value="UVC49699.1"/>
    <property type="molecule type" value="Genomic_DNA"/>
</dbReference>
<dbReference type="AlphaFoldDB" id="A0A976SIW1"/>
<dbReference type="Proteomes" id="UP000244811">
    <property type="component" value="Chromosome 3"/>
</dbReference>
<sequence length="71" mass="8341">MPKREYKRKPEDYCQMKPLRDCLALNDGKIEKCTREVEIFEKTCDSNKPYFHSKEGLDDSKTGLFSGKLHL</sequence>
<evidence type="ECO:0000313" key="1">
    <source>
        <dbReference type="EMBL" id="UVC49699.1"/>
    </source>
</evidence>
<protein>
    <submittedName>
        <fullName evidence="1">Uncharacterized protein</fullName>
    </submittedName>
</protein>
<reference evidence="1" key="1">
    <citation type="submission" date="2022-07" db="EMBL/GenBank/DDBJ databases">
        <title>Evaluation of T. orientalis genome assembly methods using nanopore sequencing and analysis of variation between genomes.</title>
        <authorList>
            <person name="Yam J."/>
            <person name="Micallef M.L."/>
            <person name="Liu M."/>
            <person name="Djordjevic S.P."/>
            <person name="Bogema D.R."/>
            <person name="Jenkins C."/>
        </authorList>
    </citation>
    <scope>NUCLEOTIDE SEQUENCE</scope>
    <source>
        <strain evidence="1">Goon Nure</strain>
    </source>
</reference>
<name>A0A976SIW1_THEOR</name>
<gene>
    <name evidence="1" type="ORF">MACK_003809</name>
</gene>
<proteinExistence type="predicted"/>